<gene>
    <name evidence="3" type="ORF">J3D65DRAFT_78692</name>
</gene>
<dbReference type="Proteomes" id="UP001360953">
    <property type="component" value="Unassembled WGS sequence"/>
</dbReference>
<dbReference type="RefSeq" id="XP_066652716.1">
    <property type="nucleotide sequence ID" value="XM_066804187.1"/>
</dbReference>
<reference evidence="3 4" key="1">
    <citation type="submission" date="2024-04" db="EMBL/GenBank/DDBJ databases">
        <title>Phyllosticta paracitricarpa is synonymous to the EU quarantine fungus P. citricarpa based on phylogenomic analyses.</title>
        <authorList>
            <consortium name="Lawrence Berkeley National Laboratory"/>
            <person name="Van ingen-buijs V.A."/>
            <person name="Van westerhoven A.C."/>
            <person name="Haridas S."/>
            <person name="Skiadas P."/>
            <person name="Martin F."/>
            <person name="Groenewald J.Z."/>
            <person name="Crous P.W."/>
            <person name="Seidl M.F."/>
        </authorList>
    </citation>
    <scope>NUCLEOTIDE SEQUENCE [LARGE SCALE GENOMIC DNA]</scope>
    <source>
        <strain evidence="3 4">CPC 17464</strain>
    </source>
</reference>
<organism evidence="3 4">
    <name type="scientific">Phyllosticta citribraziliensis</name>
    <dbReference type="NCBI Taxonomy" id="989973"/>
    <lineage>
        <taxon>Eukaryota</taxon>
        <taxon>Fungi</taxon>
        <taxon>Dikarya</taxon>
        <taxon>Ascomycota</taxon>
        <taxon>Pezizomycotina</taxon>
        <taxon>Dothideomycetes</taxon>
        <taxon>Dothideomycetes incertae sedis</taxon>
        <taxon>Botryosphaeriales</taxon>
        <taxon>Phyllostictaceae</taxon>
        <taxon>Phyllosticta</taxon>
    </lineage>
</organism>
<feature type="domain" description="F-box" evidence="2">
    <location>
        <begin position="12"/>
        <end position="44"/>
    </location>
</feature>
<evidence type="ECO:0000259" key="2">
    <source>
        <dbReference type="PROSITE" id="PS50181"/>
    </source>
</evidence>
<dbReference type="PROSITE" id="PS50181">
    <property type="entry name" value="FBOX"/>
    <property type="match status" value="1"/>
</dbReference>
<protein>
    <recommendedName>
        <fullName evidence="2">F-box domain-containing protein</fullName>
    </recommendedName>
</protein>
<dbReference type="InterPro" id="IPR001810">
    <property type="entry name" value="F-box_dom"/>
</dbReference>
<accession>A0ABR1LDL2</accession>
<dbReference type="GeneID" id="92037093"/>
<sequence length="450" mass="51559">MASRSSSCSGLDAAIHQLPTEMVERIVCHLDKQSLLSLRLASAKIACQARCNFKTRFAEIRFGLAPSELERLETLNESCFSDYVKHLVLPRPDSLQFVSGRLDPAPPPSTADSSNSERRDDLEEFRADVAQILAVQLPNLIGSFKNLQTLTLDCSGIFGCENTMPKVSRLQFMSPMTDTNTDAVRLFAESLDTPLRLRLDFKSWLCEIPWKGDPLKTTQMAATWHPTLPVRFLQNEARDWEKFLQDQDVIGVPVYEQLPRCPLRERSAFFMHSHGPCTLRLHCIQLDRGTFTTNFYQATREVDANTLILYNFEHLGYDGSHNFQDGLLRVLGLCTRRYGARRNLSIVCCRLPSFLNLVHGTWFLKRLRGQSQMMERFRFEKVSGVFFDWDGDGNLDDGSRLPEMTQNFGMREALRRMIEAYRVREDLDCSNLTVGCHCTEEQMWSDGFDH</sequence>
<comment type="caution">
    <text evidence="3">The sequence shown here is derived from an EMBL/GenBank/DDBJ whole genome shotgun (WGS) entry which is preliminary data.</text>
</comment>
<evidence type="ECO:0000256" key="1">
    <source>
        <dbReference type="SAM" id="MobiDB-lite"/>
    </source>
</evidence>
<dbReference type="EMBL" id="JBBPEH010000010">
    <property type="protein sequence ID" value="KAK7533323.1"/>
    <property type="molecule type" value="Genomic_DNA"/>
</dbReference>
<name>A0ABR1LDL2_9PEZI</name>
<evidence type="ECO:0000313" key="4">
    <source>
        <dbReference type="Proteomes" id="UP001360953"/>
    </source>
</evidence>
<feature type="region of interest" description="Disordered" evidence="1">
    <location>
        <begin position="98"/>
        <end position="120"/>
    </location>
</feature>
<evidence type="ECO:0000313" key="3">
    <source>
        <dbReference type="EMBL" id="KAK7533323.1"/>
    </source>
</evidence>
<proteinExistence type="predicted"/>
<keyword evidence="4" id="KW-1185">Reference proteome</keyword>